<feature type="region of interest" description="Disordered" evidence="1">
    <location>
        <begin position="107"/>
        <end position="149"/>
    </location>
</feature>
<comment type="caution">
    <text evidence="2">The sequence shown here is derived from an EMBL/GenBank/DDBJ whole genome shotgun (WGS) entry which is preliminary data.</text>
</comment>
<name>A0AAD6WNA3_9AGAR</name>
<dbReference type="Proteomes" id="UP001218188">
    <property type="component" value="Unassembled WGS sequence"/>
</dbReference>
<reference evidence="2" key="1">
    <citation type="submission" date="2023-03" db="EMBL/GenBank/DDBJ databases">
        <title>Massive genome expansion in bonnet fungi (Mycena s.s.) driven by repeated elements and novel gene families across ecological guilds.</title>
        <authorList>
            <consortium name="Lawrence Berkeley National Laboratory"/>
            <person name="Harder C.B."/>
            <person name="Miyauchi S."/>
            <person name="Viragh M."/>
            <person name="Kuo A."/>
            <person name="Thoen E."/>
            <person name="Andreopoulos B."/>
            <person name="Lu D."/>
            <person name="Skrede I."/>
            <person name="Drula E."/>
            <person name="Henrissat B."/>
            <person name="Morin E."/>
            <person name="Kohler A."/>
            <person name="Barry K."/>
            <person name="LaButti K."/>
            <person name="Morin E."/>
            <person name="Salamov A."/>
            <person name="Lipzen A."/>
            <person name="Mereny Z."/>
            <person name="Hegedus B."/>
            <person name="Baldrian P."/>
            <person name="Stursova M."/>
            <person name="Weitz H."/>
            <person name="Taylor A."/>
            <person name="Grigoriev I.V."/>
            <person name="Nagy L.G."/>
            <person name="Martin F."/>
            <person name="Kauserud H."/>
        </authorList>
    </citation>
    <scope>NUCLEOTIDE SEQUENCE</scope>
    <source>
        <strain evidence="2">CBHHK200</strain>
    </source>
</reference>
<organism evidence="2 3">
    <name type="scientific">Mycena alexandri</name>
    <dbReference type="NCBI Taxonomy" id="1745969"/>
    <lineage>
        <taxon>Eukaryota</taxon>
        <taxon>Fungi</taxon>
        <taxon>Dikarya</taxon>
        <taxon>Basidiomycota</taxon>
        <taxon>Agaricomycotina</taxon>
        <taxon>Agaricomycetes</taxon>
        <taxon>Agaricomycetidae</taxon>
        <taxon>Agaricales</taxon>
        <taxon>Marasmiineae</taxon>
        <taxon>Mycenaceae</taxon>
        <taxon>Mycena</taxon>
    </lineage>
</organism>
<proteinExistence type="predicted"/>
<accession>A0AAD6WNA3</accession>
<dbReference type="AlphaFoldDB" id="A0AAD6WNA3"/>
<dbReference type="EMBL" id="JARJCM010000308">
    <property type="protein sequence ID" value="KAJ7019057.1"/>
    <property type="molecule type" value="Genomic_DNA"/>
</dbReference>
<evidence type="ECO:0000256" key="1">
    <source>
        <dbReference type="SAM" id="MobiDB-lite"/>
    </source>
</evidence>
<keyword evidence="3" id="KW-1185">Reference proteome</keyword>
<sequence>MTSDADILAQIERTIQRLLFERERQRRELTVKAVGSKQLACTRGALTRQDRHIKRALCTIPSPYHNAVHNPSCEASLQNGEPYDYSNFTFCSNLTFYSLSSELPPPWNDGTADEGYSTDDFDHGAPPDSSSEDEGYATDRSDRQPVKTSTTTVDFLKTTFSTTAFTATLAKESSASGPSHFVLAMEKPPKRKKRVAVFTSKCPIARRTAPSAACAPQATPCPNPAPGSRSRSHLARDCRVLAEIARHWEAGTLPTGDDCDIDDSVREEQEEYERRREAKLPTLRHVILDGMRPWEKKEFLRVELQQEQQGEERQARRDLGDSFANFDVVQYVE</sequence>
<evidence type="ECO:0000313" key="3">
    <source>
        <dbReference type="Proteomes" id="UP001218188"/>
    </source>
</evidence>
<evidence type="ECO:0000313" key="2">
    <source>
        <dbReference type="EMBL" id="KAJ7019057.1"/>
    </source>
</evidence>
<gene>
    <name evidence="2" type="ORF">C8F04DRAFT_1276698</name>
</gene>
<protein>
    <submittedName>
        <fullName evidence="2">Uncharacterized protein</fullName>
    </submittedName>
</protein>